<dbReference type="VEuPathDB" id="TriTrypDB:ECC02_006144"/>
<evidence type="ECO:0000313" key="8">
    <source>
        <dbReference type="Proteomes" id="UP000583944"/>
    </source>
</evidence>
<comment type="similarity">
    <text evidence="4">Belongs to the PNP/MTAP phosphorylase family. MTAP subfamily.</text>
</comment>
<evidence type="ECO:0000259" key="6">
    <source>
        <dbReference type="Pfam" id="PF01048"/>
    </source>
</evidence>
<accession>A0A7J6Y2D3</accession>
<dbReference type="CDD" id="cd09010">
    <property type="entry name" value="MTAP_SsMTAPII_like_MTIP"/>
    <property type="match status" value="1"/>
</dbReference>
<dbReference type="GO" id="GO:0006166">
    <property type="term" value="P:purine ribonucleoside salvage"/>
    <property type="evidence" value="ECO:0007669"/>
    <property type="project" value="UniProtKB-UniRule"/>
</dbReference>
<feature type="binding site" evidence="4">
    <location>
        <position position="328"/>
    </location>
    <ligand>
        <name>substrate</name>
    </ligand>
</feature>
<dbReference type="GO" id="GO:0005829">
    <property type="term" value="C:cytosol"/>
    <property type="evidence" value="ECO:0007669"/>
    <property type="project" value="TreeGrafter"/>
</dbReference>
<feature type="binding site" evidence="4">
    <location>
        <position position="329"/>
    </location>
    <ligand>
        <name>phosphate</name>
        <dbReference type="ChEBI" id="CHEBI:43474"/>
    </ligand>
</feature>
<gene>
    <name evidence="7" type="ORF">ECC02_006144</name>
</gene>
<keyword evidence="5" id="KW-0812">Transmembrane</keyword>
<dbReference type="HAMAP" id="MF_01963">
    <property type="entry name" value="MTAP"/>
    <property type="match status" value="1"/>
</dbReference>
<keyword evidence="3 4" id="KW-0660">Purine salvage</keyword>
<dbReference type="VEuPathDB" id="TriTrypDB:BCY84_17195"/>
<dbReference type="PANTHER" id="PTHR42679:SF2">
    <property type="entry name" value="S-METHYL-5'-THIOADENOSINE PHOSPHORYLASE"/>
    <property type="match status" value="1"/>
</dbReference>
<dbReference type="Pfam" id="PF01048">
    <property type="entry name" value="PNP_UDP_1"/>
    <property type="match status" value="1"/>
</dbReference>
<name>A0A7J6Y2D3_TRYCR</name>
<dbReference type="EMBL" id="JABDHM010000045">
    <property type="protein sequence ID" value="KAF5220849.1"/>
    <property type="molecule type" value="Genomic_DNA"/>
</dbReference>
<keyword evidence="5" id="KW-1133">Transmembrane helix</keyword>
<dbReference type="InterPro" id="IPR010044">
    <property type="entry name" value="MTAP"/>
</dbReference>
<comment type="pathway">
    <text evidence="4">Purine metabolism; purine nucleoside salvage.</text>
</comment>
<dbReference type="Proteomes" id="UP000583944">
    <property type="component" value="Unassembled WGS sequence"/>
</dbReference>
<comment type="subunit">
    <text evidence="4">Homotrimer.</text>
</comment>
<dbReference type="GO" id="GO:0005634">
    <property type="term" value="C:nucleus"/>
    <property type="evidence" value="ECO:0007669"/>
    <property type="project" value="UniProtKB-SubCell"/>
</dbReference>
<dbReference type="Gene3D" id="3.40.50.1580">
    <property type="entry name" value="Nucleoside phosphorylase domain"/>
    <property type="match status" value="1"/>
</dbReference>
<dbReference type="PROSITE" id="PS01240">
    <property type="entry name" value="PNP_MTAP_2"/>
    <property type="match status" value="1"/>
</dbReference>
<evidence type="ECO:0000256" key="1">
    <source>
        <dbReference type="ARBA" id="ARBA00022676"/>
    </source>
</evidence>
<dbReference type="InterPro" id="IPR000845">
    <property type="entry name" value="Nucleoside_phosphorylase_d"/>
</dbReference>
<comment type="subcellular location">
    <subcellularLocation>
        <location evidence="4">Cytoplasm</location>
    </subcellularLocation>
    <subcellularLocation>
        <location evidence="4">Nucleus</location>
    </subcellularLocation>
</comment>
<comment type="caution">
    <text evidence="7">The sequence shown here is derived from an EMBL/GenBank/DDBJ whole genome shotgun (WGS) entry which is preliminary data.</text>
</comment>
<dbReference type="SUPFAM" id="SSF53167">
    <property type="entry name" value="Purine and uridine phosphorylases"/>
    <property type="match status" value="1"/>
</dbReference>
<dbReference type="InterPro" id="IPR035994">
    <property type="entry name" value="Nucleoside_phosphorylase_sf"/>
</dbReference>
<dbReference type="AlphaFoldDB" id="A0A7J6Y2D3"/>
<dbReference type="GO" id="GO:0019509">
    <property type="term" value="P:L-methionine salvage from methylthioadenosine"/>
    <property type="evidence" value="ECO:0007669"/>
    <property type="project" value="TreeGrafter"/>
</dbReference>
<dbReference type="EC" id="2.4.2.1" evidence="4"/>
<feature type="binding site" evidence="4">
    <location>
        <position position="146"/>
    </location>
    <ligand>
        <name>phosphate</name>
        <dbReference type="ChEBI" id="CHEBI:43474"/>
    </ligand>
</feature>
<comment type="function">
    <text evidence="4">Purine nucleoside phosphorylase involved in purine salvage.</text>
</comment>
<evidence type="ECO:0000256" key="2">
    <source>
        <dbReference type="ARBA" id="ARBA00022679"/>
    </source>
</evidence>
<comment type="caution">
    <text evidence="4">Lacks conserved residue(s) required for the propagation of feature annotation.</text>
</comment>
<feature type="binding site" evidence="4">
    <location>
        <begin position="188"/>
        <end position="189"/>
    </location>
    <ligand>
        <name>phosphate</name>
        <dbReference type="ChEBI" id="CHEBI:43474"/>
    </ligand>
</feature>
<protein>
    <recommendedName>
        <fullName evidence="4">Purine nucleoside phosphorylase</fullName>
        <shortName evidence="4">PNP</shortName>
        <ecNumber evidence="4">2.4.2.1</ecNumber>
    </recommendedName>
</protein>
<comment type="catalytic activity">
    <reaction evidence="4">
        <text>a purine D-ribonucleoside + phosphate = a purine nucleobase + alpha-D-ribose 1-phosphate</text>
        <dbReference type="Rhea" id="RHEA:19805"/>
        <dbReference type="ChEBI" id="CHEBI:26386"/>
        <dbReference type="ChEBI" id="CHEBI:43474"/>
        <dbReference type="ChEBI" id="CHEBI:57720"/>
        <dbReference type="ChEBI" id="CHEBI:142355"/>
        <dbReference type="EC" id="2.4.2.1"/>
    </reaction>
</comment>
<organism evidence="7 8">
    <name type="scientific">Trypanosoma cruzi</name>
    <dbReference type="NCBI Taxonomy" id="5693"/>
    <lineage>
        <taxon>Eukaryota</taxon>
        <taxon>Discoba</taxon>
        <taxon>Euglenozoa</taxon>
        <taxon>Kinetoplastea</taxon>
        <taxon>Metakinetoplastina</taxon>
        <taxon>Trypanosomatida</taxon>
        <taxon>Trypanosomatidae</taxon>
        <taxon>Trypanosoma</taxon>
        <taxon>Schizotrypanum</taxon>
    </lineage>
</organism>
<evidence type="ECO:0000313" key="7">
    <source>
        <dbReference type="EMBL" id="KAF5220849.1"/>
    </source>
</evidence>
<sequence length="433" mass="48250">MNGEMHTLKPEMLRVERGMEKKMKRTHTHTHTHIGKEAQGRFALEREKKKMKIGKDEEEAAVCMLLRRLFFFFFSYFSFSFFFLNSFCLDVVFVCGRFLYICACHLLTRNEKKGKQRRSRFNVFRAMSHCSNPHGSPVLVGVFGGSGVYQLHNLNEVKYYAIETPFGRPSGDICVAKVGGVDCAFLPRHGVGHVLNPSEVNYRANVYAMKLLGVRYLIAINAVGSLDSNYQPGDLVLVDQIIDRTTGRKSTFFEDGIVAHCDFAFPTSAAFRKLARDAVHRTFPGLAAGTEGWRLHEQGTSVTMEGPQFSTKAESLMNKQLGGHLIGMTTATEAKLAREAEMAYLVIAMVTDMDAWSDAPHVTEANVRKTLEQNVDKSRTCTLEVISALGKDFFADPAHSLLSHAITTSPSAISKEVRERLAVLLASCPHLAP</sequence>
<dbReference type="PANTHER" id="PTHR42679">
    <property type="entry name" value="S-METHYL-5'-THIOADENOSINE PHOSPHORYLASE"/>
    <property type="match status" value="1"/>
</dbReference>
<keyword evidence="4" id="KW-0539">Nucleus</keyword>
<dbReference type="GO" id="GO:0017061">
    <property type="term" value="F:S-methyl-5-thioadenosine phosphorylase activity"/>
    <property type="evidence" value="ECO:0007669"/>
    <property type="project" value="InterPro"/>
</dbReference>
<keyword evidence="1 4" id="KW-0328">Glycosyltransferase</keyword>
<evidence type="ECO:0000256" key="4">
    <source>
        <dbReference type="HAMAP-Rule" id="MF_03155"/>
    </source>
</evidence>
<evidence type="ECO:0000256" key="5">
    <source>
        <dbReference type="SAM" id="Phobius"/>
    </source>
</evidence>
<feature type="binding site" evidence="4">
    <location>
        <begin position="352"/>
        <end position="354"/>
    </location>
    <ligand>
        <name>substrate</name>
    </ligand>
</feature>
<dbReference type="NCBIfam" id="TIGR01694">
    <property type="entry name" value="MTAP"/>
    <property type="match status" value="1"/>
</dbReference>
<reference evidence="7 8" key="1">
    <citation type="journal article" date="2019" name="Genome Biol. Evol.">
        <title>Nanopore Sequencing Significantly Improves Genome Assembly of the Protozoan Parasite Trypanosoma cruzi.</title>
        <authorList>
            <person name="Diaz-Viraque F."/>
            <person name="Pita S."/>
            <person name="Greif G."/>
            <person name="de Souza R.C.M."/>
            <person name="Iraola G."/>
            <person name="Robello C."/>
        </authorList>
    </citation>
    <scope>NUCLEOTIDE SEQUENCE [LARGE SCALE GENOMIC DNA]</scope>
    <source>
        <strain evidence="7 8">Berenice</strain>
    </source>
</reference>
<keyword evidence="5" id="KW-0472">Membrane</keyword>
<comment type="miscellaneous">
    <text evidence="4">Although this enzyme belongs to the family of MTA phosphorylases based on sequence homology, it lacks several conserved amino acids in the substrate binding pocket that confer specificity towards MTA.</text>
</comment>
<dbReference type="UniPathway" id="UPA00606"/>
<proteinExistence type="inferred from homology"/>
<evidence type="ECO:0000256" key="3">
    <source>
        <dbReference type="ARBA" id="ARBA00022726"/>
    </source>
</evidence>
<dbReference type="FunFam" id="3.40.50.1580:FF:000012">
    <property type="entry name" value="Probable 6-oxopurine nucleoside phosphorylase"/>
    <property type="match status" value="1"/>
</dbReference>
<feature type="site" description="Important for substrate specificity" evidence="4">
    <location>
        <position position="310"/>
    </location>
</feature>
<feature type="domain" description="Nucleoside phosphorylase" evidence="6">
    <location>
        <begin position="140"/>
        <end position="386"/>
    </location>
</feature>
<feature type="transmembrane region" description="Helical" evidence="5">
    <location>
        <begin position="65"/>
        <end position="85"/>
    </location>
</feature>
<feature type="site" description="Important for substrate specificity" evidence="4">
    <location>
        <position position="364"/>
    </location>
</feature>
<dbReference type="InterPro" id="IPR018099">
    <property type="entry name" value="Purine_phosphorylase-2_CS"/>
</dbReference>
<keyword evidence="4" id="KW-0963">Cytoplasm</keyword>
<keyword evidence="2 4" id="KW-0808">Transferase</keyword>